<dbReference type="Proteomes" id="UP000515152">
    <property type="component" value="Chromosome 21"/>
</dbReference>
<feature type="compositionally biased region" description="Basic and acidic residues" evidence="1">
    <location>
        <begin position="488"/>
        <end position="513"/>
    </location>
</feature>
<accession>A0A8M1K8F2</accession>
<reference evidence="3" key="1">
    <citation type="submission" date="2025-08" db="UniProtKB">
        <authorList>
            <consortium name="RefSeq"/>
        </authorList>
    </citation>
    <scope>IDENTIFICATION</scope>
</reference>
<evidence type="ECO:0000256" key="1">
    <source>
        <dbReference type="SAM" id="MobiDB-lite"/>
    </source>
</evidence>
<feature type="compositionally biased region" description="Basic residues" evidence="1">
    <location>
        <begin position="450"/>
        <end position="468"/>
    </location>
</feature>
<sequence length="847" mass="95175">MIKKKKNICFGQSRLKEKIFRQRCPQKYSRHLKWPINCRCKHHCTNHDFSKEAQMFLFFLFFLSLIHRKNVGVHLNFYPVGGDSDISSLRFTRNEERSLYARQIFWRVCGLHVECVIKEVEIRTKFRHLTMSQSEAADPCQTNAGSRWKSFKSKGHTRPVSTLADKCQESDQDCGDDDLFDLTNSSRSCRDGWMKSSESPTWGLDGGSSPVTYSLVLLSDGIESEAACSNAESAEMVLVSESEDEPLDLSLSPYSGPNVSPERIISPVTHMLSLSQSQEPSSPESSGAEAGLTFRIGFSGRESAPTGRGSEGLIVIGCEDEDCEDGSVSDGSHCSFASGPSKLRSPIPQRPCASCLRLHANMKRQPNRTKTRVKDPACLDYDQWMLLKPWRSRGVHGFPRVRGKLFEHLPLIRRRAKVRAEEDLEDKYEVCTRPHVFLQRNFRHCQKSQPKFLKRKQVRKRAGSRGGRRSANLWPPIGGPIAKKKRKSLEDSINKKRKSVREEKNMRRRREETSVTDEQDEDSMLLGKEHPSYDVTADCSIEENANRQSPDRRMDTITDTQTNGCPDKHVNVNAQSHSDRHAGADIGSRPHRRTDRNAVGSSDGREARLGDLRTDRRRDKQCSNQDSVLKADGHSKVKAVKHIVSGSDRHADISTYKPIIRLVRCGNVRGDFNTARQMDRPRQAPHSPESRSNNHLEVASSRHSDVAPSIHLNSPSIMIGNKVLDGAGSLVDSRVEVSSDKRADLSSCGKAGAGQTRRSLTFEDLLKKPPSTTPMMSVSKATPVLGSEDPYTFRTPTPPGAQTFEMLRKHHPFARTYENTGARPAGFKSMLSTLDRKHCAVVRENYP</sequence>
<dbReference type="RefSeq" id="XP_042558775.1">
    <property type="nucleotide sequence ID" value="XM_042702841.1"/>
</dbReference>
<dbReference type="AlphaFoldDB" id="A0A8M1K8F2"/>
<evidence type="ECO:0000313" key="3">
    <source>
        <dbReference type="RefSeq" id="XP_042558775.1"/>
    </source>
</evidence>
<dbReference type="OrthoDB" id="8866850at2759"/>
<evidence type="ECO:0000313" key="2">
    <source>
        <dbReference type="Proteomes" id="UP000515152"/>
    </source>
</evidence>
<organism evidence="2 3">
    <name type="scientific">Clupea harengus</name>
    <name type="common">Atlantic herring</name>
    <dbReference type="NCBI Taxonomy" id="7950"/>
    <lineage>
        <taxon>Eukaryota</taxon>
        <taxon>Metazoa</taxon>
        <taxon>Chordata</taxon>
        <taxon>Craniata</taxon>
        <taxon>Vertebrata</taxon>
        <taxon>Euteleostomi</taxon>
        <taxon>Actinopterygii</taxon>
        <taxon>Neopterygii</taxon>
        <taxon>Teleostei</taxon>
        <taxon>Clupei</taxon>
        <taxon>Clupeiformes</taxon>
        <taxon>Clupeoidei</taxon>
        <taxon>Clupeidae</taxon>
        <taxon>Clupea</taxon>
    </lineage>
</organism>
<dbReference type="GeneID" id="105911678"/>
<feature type="compositionally biased region" description="Basic and acidic residues" evidence="1">
    <location>
        <begin position="677"/>
        <end position="705"/>
    </location>
</feature>
<proteinExistence type="predicted"/>
<feature type="region of interest" description="Disordered" evidence="1">
    <location>
        <begin position="675"/>
        <end position="708"/>
    </location>
</feature>
<protein>
    <submittedName>
        <fullName evidence="3">Uncharacterized protein LOC105911678 isoform X1</fullName>
    </submittedName>
</protein>
<name>A0A8M1K8F2_CLUHA</name>
<feature type="region of interest" description="Disordered" evidence="1">
    <location>
        <begin position="450"/>
        <end position="635"/>
    </location>
</feature>
<feature type="compositionally biased region" description="Basic and acidic residues" evidence="1">
    <location>
        <begin position="603"/>
        <end position="621"/>
    </location>
</feature>
<feature type="compositionally biased region" description="Acidic residues" evidence="1">
    <location>
        <begin position="514"/>
        <end position="523"/>
    </location>
</feature>
<gene>
    <name evidence="3" type="primary">LOC105911678</name>
</gene>
<keyword evidence="2" id="KW-1185">Reference proteome</keyword>